<dbReference type="InterPro" id="IPR044651">
    <property type="entry name" value="OTSB-like"/>
</dbReference>
<comment type="function">
    <text evidence="2 3">Removes the phosphate from trehalose 6-phosphate to produce free trehalose.</text>
</comment>
<keyword evidence="3" id="KW-0460">Magnesium</keyword>
<dbReference type="GO" id="GO:0004805">
    <property type="term" value="F:trehalose-phosphatase activity"/>
    <property type="evidence" value="ECO:0007669"/>
    <property type="project" value="UniProtKB-EC"/>
</dbReference>
<comment type="similarity">
    <text evidence="3">Belongs to the trehalose phosphatase family.</text>
</comment>
<dbReference type="Gene3D" id="3.30.70.1020">
    <property type="entry name" value="Trehalose-6-phosphate phosphatase related protein, domain 2"/>
    <property type="match status" value="1"/>
</dbReference>
<reference evidence="5 6" key="1">
    <citation type="submission" date="2023-07" db="EMBL/GenBank/DDBJ databases">
        <title>Sorghum-associated microbial communities from plants grown in Nebraska, USA.</title>
        <authorList>
            <person name="Schachtman D."/>
        </authorList>
    </citation>
    <scope>NUCLEOTIDE SEQUENCE [LARGE SCALE GENOMIC DNA]</scope>
    <source>
        <strain evidence="5 6">2980</strain>
    </source>
</reference>
<organism evidence="5 6">
    <name type="scientific">Microbacterium resistens</name>
    <dbReference type="NCBI Taxonomy" id="156977"/>
    <lineage>
        <taxon>Bacteria</taxon>
        <taxon>Bacillati</taxon>
        <taxon>Actinomycetota</taxon>
        <taxon>Actinomycetes</taxon>
        <taxon>Micrococcales</taxon>
        <taxon>Microbacteriaceae</taxon>
        <taxon>Microbacterium</taxon>
    </lineage>
</organism>
<keyword evidence="6" id="KW-1185">Reference proteome</keyword>
<keyword evidence="1 3" id="KW-0378">Hydrolase</keyword>
<comment type="caution">
    <text evidence="5">The sequence shown here is derived from an EMBL/GenBank/DDBJ whole genome shotgun (WGS) entry which is preliminary data.</text>
</comment>
<evidence type="ECO:0000256" key="4">
    <source>
        <dbReference type="SAM" id="MobiDB-lite"/>
    </source>
</evidence>
<keyword evidence="3" id="KW-0479">Metal-binding</keyword>
<dbReference type="PANTHER" id="PTHR43768:SF3">
    <property type="entry name" value="TREHALOSE 6-PHOSPHATE PHOSPHATASE"/>
    <property type="match status" value="1"/>
</dbReference>
<dbReference type="EC" id="3.1.3.12" evidence="3"/>
<dbReference type="Proteomes" id="UP001259347">
    <property type="component" value="Unassembled WGS sequence"/>
</dbReference>
<gene>
    <name evidence="5" type="ORF">J2Y69_000444</name>
</gene>
<comment type="pathway">
    <text evidence="3">Glycan biosynthesis; trehalose biosynthesis.</text>
</comment>
<evidence type="ECO:0000256" key="1">
    <source>
        <dbReference type="ARBA" id="ARBA00022801"/>
    </source>
</evidence>
<accession>A0ABU1S8C2</accession>
<sequence>MARTWTPETEDPALTALAGTPRLLVALDFDGTASLHVDDPMAARALPEVAAAVARLAALPDTVVAYVSGRSMHHLRVITEHDDRSPLALAGSHGAQYWFPGEGDDAGDGEKADADPASGDPEDRAGIEDEVKAIALVVPGVEFEPKTFGFGIHARRATAEDEERVFALVDRWAAGRIPGWRRRTGHHIREFSWRIEGKDVAIARLRAHYGATGVLFAGDDVTDEDALQTLGAEDIGVRVGPGETAADLRVESPQQIAPLLGALAQERSSARE</sequence>
<evidence type="ECO:0000256" key="3">
    <source>
        <dbReference type="RuleBase" id="RU361117"/>
    </source>
</evidence>
<comment type="cofactor">
    <cofactor evidence="3">
        <name>Mg(2+)</name>
        <dbReference type="ChEBI" id="CHEBI:18420"/>
    </cofactor>
</comment>
<evidence type="ECO:0000313" key="6">
    <source>
        <dbReference type="Proteomes" id="UP001259347"/>
    </source>
</evidence>
<dbReference type="InterPro" id="IPR023214">
    <property type="entry name" value="HAD_sf"/>
</dbReference>
<dbReference type="EMBL" id="JAVDUM010000002">
    <property type="protein sequence ID" value="MDR6865859.1"/>
    <property type="molecule type" value="Genomic_DNA"/>
</dbReference>
<dbReference type="InterPro" id="IPR003337">
    <property type="entry name" value="Trehalose_PPase"/>
</dbReference>
<evidence type="ECO:0000256" key="2">
    <source>
        <dbReference type="ARBA" id="ARBA00024179"/>
    </source>
</evidence>
<protein>
    <recommendedName>
        <fullName evidence="3">Trehalose 6-phosphate phosphatase</fullName>
        <ecNumber evidence="3">3.1.3.12</ecNumber>
    </recommendedName>
</protein>
<dbReference type="Gene3D" id="3.40.50.1000">
    <property type="entry name" value="HAD superfamily/HAD-like"/>
    <property type="match status" value="1"/>
</dbReference>
<dbReference type="RefSeq" id="WP_310017081.1">
    <property type="nucleotide sequence ID" value="NZ_JAVDUM010000002.1"/>
</dbReference>
<feature type="region of interest" description="Disordered" evidence="4">
    <location>
        <begin position="99"/>
        <end position="125"/>
    </location>
</feature>
<comment type="catalytic activity">
    <reaction evidence="3">
        <text>alpha,alpha-trehalose 6-phosphate + H2O = alpha,alpha-trehalose + phosphate</text>
        <dbReference type="Rhea" id="RHEA:23420"/>
        <dbReference type="ChEBI" id="CHEBI:15377"/>
        <dbReference type="ChEBI" id="CHEBI:16551"/>
        <dbReference type="ChEBI" id="CHEBI:43474"/>
        <dbReference type="ChEBI" id="CHEBI:58429"/>
        <dbReference type="EC" id="3.1.3.12"/>
    </reaction>
</comment>
<dbReference type="SUPFAM" id="SSF56784">
    <property type="entry name" value="HAD-like"/>
    <property type="match status" value="1"/>
</dbReference>
<name>A0ABU1S8C2_9MICO</name>
<dbReference type="InterPro" id="IPR036412">
    <property type="entry name" value="HAD-like_sf"/>
</dbReference>
<evidence type="ECO:0000313" key="5">
    <source>
        <dbReference type="EMBL" id="MDR6865859.1"/>
    </source>
</evidence>
<dbReference type="Pfam" id="PF02358">
    <property type="entry name" value="Trehalose_PPase"/>
    <property type="match status" value="1"/>
</dbReference>
<dbReference type="NCBIfam" id="TIGR00685">
    <property type="entry name" value="T6PP"/>
    <property type="match status" value="1"/>
</dbReference>
<proteinExistence type="inferred from homology"/>
<dbReference type="PANTHER" id="PTHR43768">
    <property type="entry name" value="TREHALOSE 6-PHOSPHATE PHOSPHATASE"/>
    <property type="match status" value="1"/>
</dbReference>